<feature type="transmembrane region" description="Helical" evidence="1">
    <location>
        <begin position="109"/>
        <end position="128"/>
    </location>
</feature>
<keyword evidence="3" id="KW-1185">Reference proteome</keyword>
<keyword evidence="1" id="KW-0472">Membrane</keyword>
<sequence length="145" mass="16839">MNENHTFEQRLAIAKGRRRTKILGLSIILFSINADLITLLSYTEAEISAFLIFKHLFRFLATVFLVIATYKGKNWARIILIICFSLAILLAFFMFFVLLLSDITTLKKVLSVIISTFLIYGLSVYYFIFSLNFKAFFKEQQNNNQ</sequence>
<keyword evidence="1" id="KW-0812">Transmembrane</keyword>
<name>A0A554VGW2_9FLAO</name>
<evidence type="ECO:0000313" key="3">
    <source>
        <dbReference type="Proteomes" id="UP000318833"/>
    </source>
</evidence>
<organism evidence="2 3">
    <name type="scientific">Aquimarina algiphila</name>
    <dbReference type="NCBI Taxonomy" id="2047982"/>
    <lineage>
        <taxon>Bacteria</taxon>
        <taxon>Pseudomonadati</taxon>
        <taxon>Bacteroidota</taxon>
        <taxon>Flavobacteriia</taxon>
        <taxon>Flavobacteriales</taxon>
        <taxon>Flavobacteriaceae</taxon>
        <taxon>Aquimarina</taxon>
    </lineage>
</organism>
<proteinExistence type="predicted"/>
<accession>A0A554VGW2</accession>
<evidence type="ECO:0000313" key="2">
    <source>
        <dbReference type="EMBL" id="TSE06674.1"/>
    </source>
</evidence>
<protein>
    <submittedName>
        <fullName evidence="2">Uncharacterized protein</fullName>
    </submittedName>
</protein>
<reference evidence="2 3" key="1">
    <citation type="submission" date="2019-07" db="EMBL/GenBank/DDBJ databases">
        <title>The draft genome sequence of Aquimarina algiphila M91.</title>
        <authorList>
            <person name="Meng X."/>
        </authorList>
    </citation>
    <scope>NUCLEOTIDE SEQUENCE [LARGE SCALE GENOMIC DNA]</scope>
    <source>
        <strain evidence="2 3">M91</strain>
    </source>
</reference>
<dbReference type="Proteomes" id="UP000318833">
    <property type="component" value="Unassembled WGS sequence"/>
</dbReference>
<dbReference type="EMBL" id="VLNR01000042">
    <property type="protein sequence ID" value="TSE06674.1"/>
    <property type="molecule type" value="Genomic_DNA"/>
</dbReference>
<dbReference type="RefSeq" id="WP_109435880.1">
    <property type="nucleotide sequence ID" value="NZ_CANMIK010000048.1"/>
</dbReference>
<evidence type="ECO:0000256" key="1">
    <source>
        <dbReference type="SAM" id="Phobius"/>
    </source>
</evidence>
<feature type="transmembrane region" description="Helical" evidence="1">
    <location>
        <begin position="47"/>
        <end position="68"/>
    </location>
</feature>
<keyword evidence="1" id="KW-1133">Transmembrane helix</keyword>
<dbReference type="AlphaFoldDB" id="A0A554VGW2"/>
<comment type="caution">
    <text evidence="2">The sequence shown here is derived from an EMBL/GenBank/DDBJ whole genome shotgun (WGS) entry which is preliminary data.</text>
</comment>
<gene>
    <name evidence="2" type="ORF">FOF46_18375</name>
</gene>
<feature type="transmembrane region" description="Helical" evidence="1">
    <location>
        <begin position="21"/>
        <end position="41"/>
    </location>
</feature>
<dbReference type="OrthoDB" id="6200718at2"/>
<feature type="transmembrane region" description="Helical" evidence="1">
    <location>
        <begin position="75"/>
        <end position="97"/>
    </location>
</feature>